<dbReference type="CDD" id="cd06139">
    <property type="entry name" value="DNA_polA_I_Ecoli_like_exo"/>
    <property type="match status" value="1"/>
</dbReference>
<evidence type="ECO:0000256" key="8">
    <source>
        <dbReference type="ARBA" id="ARBA00022763"/>
    </source>
</evidence>
<feature type="domain" description="DNA-directed DNA polymerase family A palm" evidence="19">
    <location>
        <begin position="672"/>
        <end position="878"/>
    </location>
</feature>
<feature type="domain" description="3'-5' exonuclease" evidence="17">
    <location>
        <begin position="314"/>
        <end position="503"/>
    </location>
</feature>
<evidence type="ECO:0000313" key="21">
    <source>
        <dbReference type="Proteomes" id="UP000230731"/>
    </source>
</evidence>
<evidence type="ECO:0000256" key="16">
    <source>
        <dbReference type="RuleBase" id="RU004460"/>
    </source>
</evidence>
<dbReference type="InterPro" id="IPR012337">
    <property type="entry name" value="RNaseH-like_sf"/>
</dbReference>
<dbReference type="SUPFAM" id="SSF47807">
    <property type="entry name" value="5' to 3' exonuclease, C-terminal subdomain"/>
    <property type="match status" value="1"/>
</dbReference>
<dbReference type="EMBL" id="PEZP01000044">
    <property type="protein sequence ID" value="PIT97798.1"/>
    <property type="molecule type" value="Genomic_DNA"/>
</dbReference>
<evidence type="ECO:0000256" key="14">
    <source>
        <dbReference type="ARBA" id="ARBA00049244"/>
    </source>
</evidence>
<keyword evidence="13 16" id="KW-0234">DNA repair</keyword>
<feature type="domain" description="5'-3' exonuclease" evidence="18">
    <location>
        <begin position="3"/>
        <end position="262"/>
    </location>
</feature>
<dbReference type="SUPFAM" id="SSF88723">
    <property type="entry name" value="PIN domain-like"/>
    <property type="match status" value="1"/>
</dbReference>
<dbReference type="GO" id="GO:0008408">
    <property type="term" value="F:3'-5' exonuclease activity"/>
    <property type="evidence" value="ECO:0007669"/>
    <property type="project" value="UniProtKB-UniRule"/>
</dbReference>
<dbReference type="GO" id="GO:0008409">
    <property type="term" value="F:5'-3' exonuclease activity"/>
    <property type="evidence" value="ECO:0007669"/>
    <property type="project" value="UniProtKB-UniRule"/>
</dbReference>
<evidence type="ECO:0000259" key="19">
    <source>
        <dbReference type="SMART" id="SM00482"/>
    </source>
</evidence>
<dbReference type="InterPro" id="IPR036279">
    <property type="entry name" value="5-3_exonuclease_C_sf"/>
</dbReference>
<evidence type="ECO:0000256" key="11">
    <source>
        <dbReference type="ARBA" id="ARBA00022932"/>
    </source>
</evidence>
<evidence type="ECO:0000256" key="6">
    <source>
        <dbReference type="ARBA" id="ARBA00022705"/>
    </source>
</evidence>
<evidence type="ECO:0000256" key="12">
    <source>
        <dbReference type="ARBA" id="ARBA00023125"/>
    </source>
</evidence>
<evidence type="ECO:0000256" key="7">
    <source>
        <dbReference type="ARBA" id="ARBA00022722"/>
    </source>
</evidence>
<keyword evidence="10 16" id="KW-0269">Exonuclease</keyword>
<dbReference type="InterPro" id="IPR018320">
    <property type="entry name" value="DNA_polymerase_1"/>
</dbReference>
<evidence type="ECO:0000256" key="13">
    <source>
        <dbReference type="ARBA" id="ARBA00023204"/>
    </source>
</evidence>
<evidence type="ECO:0000256" key="9">
    <source>
        <dbReference type="ARBA" id="ARBA00022801"/>
    </source>
</evidence>
<dbReference type="Pfam" id="PF00476">
    <property type="entry name" value="DNA_pol_A"/>
    <property type="match status" value="1"/>
</dbReference>
<dbReference type="Gene3D" id="1.10.150.20">
    <property type="entry name" value="5' to 3' exonuclease, C-terminal subdomain"/>
    <property type="match status" value="2"/>
</dbReference>
<dbReference type="InterPro" id="IPR043502">
    <property type="entry name" value="DNA/RNA_pol_sf"/>
</dbReference>
<protein>
    <recommendedName>
        <fullName evidence="3 15">DNA polymerase I</fullName>
        <ecNumber evidence="2 15">2.7.7.7</ecNumber>
    </recommendedName>
</protein>
<dbReference type="InterPro" id="IPR036397">
    <property type="entry name" value="RNaseH_sf"/>
</dbReference>
<dbReference type="GO" id="GO:0003887">
    <property type="term" value="F:DNA-directed DNA polymerase activity"/>
    <property type="evidence" value="ECO:0007669"/>
    <property type="project" value="UniProtKB-UniRule"/>
</dbReference>
<dbReference type="Pfam" id="PF01367">
    <property type="entry name" value="5_3_exonuc"/>
    <property type="match status" value="1"/>
</dbReference>
<dbReference type="EC" id="2.7.7.7" evidence="2 15"/>
<dbReference type="AlphaFoldDB" id="A0A2M6WYC9"/>
<dbReference type="CDD" id="cd09898">
    <property type="entry name" value="H3TH_53EXO"/>
    <property type="match status" value="1"/>
</dbReference>
<dbReference type="Gene3D" id="3.30.420.10">
    <property type="entry name" value="Ribonuclease H-like superfamily/Ribonuclease H"/>
    <property type="match status" value="1"/>
</dbReference>
<evidence type="ECO:0000256" key="3">
    <source>
        <dbReference type="ARBA" id="ARBA00020311"/>
    </source>
</evidence>
<dbReference type="InterPro" id="IPR020046">
    <property type="entry name" value="5-3_exonucl_a-hlix_arch_N"/>
</dbReference>
<evidence type="ECO:0000259" key="18">
    <source>
        <dbReference type="SMART" id="SM00475"/>
    </source>
</evidence>
<keyword evidence="6 16" id="KW-0235">DNA replication</keyword>
<evidence type="ECO:0000256" key="2">
    <source>
        <dbReference type="ARBA" id="ARBA00012417"/>
    </source>
</evidence>
<dbReference type="InterPro" id="IPR002298">
    <property type="entry name" value="DNA_polymerase_A"/>
</dbReference>
<dbReference type="PRINTS" id="PR00868">
    <property type="entry name" value="DNAPOLI"/>
</dbReference>
<organism evidence="20 21">
    <name type="scientific">Candidatus Andersenbacteria bacterium CG10_big_fil_rev_8_21_14_0_10_54_11</name>
    <dbReference type="NCBI Taxonomy" id="1974485"/>
    <lineage>
        <taxon>Bacteria</taxon>
        <taxon>Candidatus Anderseniibacteriota</taxon>
    </lineage>
</organism>
<keyword evidence="8 16" id="KW-0227">DNA damage</keyword>
<dbReference type="InterPro" id="IPR020045">
    <property type="entry name" value="DNA_polI_H3TH"/>
</dbReference>
<proteinExistence type="inferred from homology"/>
<dbReference type="SUPFAM" id="SSF56672">
    <property type="entry name" value="DNA/RNA polymerases"/>
    <property type="match status" value="1"/>
</dbReference>
<dbReference type="NCBIfam" id="TIGR00593">
    <property type="entry name" value="pola"/>
    <property type="match status" value="1"/>
</dbReference>
<sequence>MAKKQKLVLLDSYALIHRAYHALPPMTADDGMPTNAVYGFTTMLLKVLSSVKPTHVAAAFDLAGPTFRHEEFADYKAHRAKPDEDLIVQFDLVRAVVRAFNIPIFEKEGFEADDVIGTVADQAADSVPVVIVTGDMDALQLVDDRVSVLTPGRGPTQTVMYDEAAVQEQFGFTPALLADYKGLRGDPSDNIPGVAGVGDKTAKELVSRYGSIEDIYTHLEELPARAKGRLAGQREAALQSRRLATIRRDVPVQFDLAAAAVHDFDPAAVRAVFGRLGFRSLLTKIPKSTRPVPADATVRQGGLALPRRSLLGPHEAVTTAAGRRELARELLQATVIAVDTETDFLGARVAPIVGVSFAAFTNSHPRPLSVQGEGKMRAWYAPVTRESVKEFKALLENPKVGKTGHNLKYDAEVLQQSGITLAGIVFDSMIGSYLLKPGARTHSLATVAAEELGYSCIPIEDLIGKGKDQKKMSDVPLESIAPYASEDALAALRLYEELSPRIQDVGLARVLNELELPLIPVLAHIELAGVQIDTEVLAALAKQARREAEMLTYKIQQLAREEFNVSSTQQLRRVLYEKLRLPTAGIARGQTGYSTAASELAKLHGQHEIIELIERYRELTKLISTYLETLPQQVDVTTGRLYASFHQTVAATGRLSSSGSNLQNIPVRTKMGRNIRAAFTAARGRRLVKADYSQLELRIAAHLAQDEQMLAAFRAGEDIHRATAAWVYGAERAAVTDEQRRTAKTLNFGVLYGMGPQKFARESGVSMEEARSFIERYWQHYAGLAKFKEEVIRQAEELGFVETLFGRRLPVPDIRARNPQVRAAAERAAFNFPIQGTEADILKKAMVELYAIMQRDWPEARMVLTVHDELVVEVLVHEMAAFAAVMRQTMEGAAALDVSLAVEVAAGKNWRDMAPVDSGI</sequence>
<dbReference type="InterPro" id="IPR029060">
    <property type="entry name" value="PIN-like_dom_sf"/>
</dbReference>
<evidence type="ECO:0000256" key="1">
    <source>
        <dbReference type="ARBA" id="ARBA00007705"/>
    </source>
</evidence>
<evidence type="ECO:0000256" key="15">
    <source>
        <dbReference type="NCBIfam" id="TIGR00593"/>
    </source>
</evidence>
<comment type="caution">
    <text evidence="20">The sequence shown here is derived from an EMBL/GenBank/DDBJ whole genome shotgun (WGS) entry which is preliminary data.</text>
</comment>
<dbReference type="FunFam" id="1.10.150.20:FF:000002">
    <property type="entry name" value="DNA polymerase I"/>
    <property type="match status" value="1"/>
</dbReference>
<dbReference type="SMART" id="SM00474">
    <property type="entry name" value="35EXOc"/>
    <property type="match status" value="1"/>
</dbReference>
<dbReference type="FunFam" id="1.10.150.20:FF:000003">
    <property type="entry name" value="DNA polymerase I"/>
    <property type="match status" value="1"/>
</dbReference>
<dbReference type="InterPro" id="IPR002421">
    <property type="entry name" value="5-3_exonuclease"/>
</dbReference>
<keyword evidence="9 16" id="KW-0378">Hydrolase</keyword>
<accession>A0A2M6WYC9</accession>
<name>A0A2M6WYC9_9BACT</name>
<dbReference type="FunFam" id="3.40.50.1010:FF:000001">
    <property type="entry name" value="DNA polymerase I"/>
    <property type="match status" value="1"/>
</dbReference>
<comment type="similarity">
    <text evidence="1 16">Belongs to the DNA polymerase type-A family.</text>
</comment>
<dbReference type="NCBIfam" id="NF004397">
    <property type="entry name" value="PRK05755.1"/>
    <property type="match status" value="1"/>
</dbReference>
<dbReference type="Gene3D" id="1.20.1060.10">
    <property type="entry name" value="Taq DNA Polymerase, Chain T, domain 4"/>
    <property type="match status" value="1"/>
</dbReference>
<dbReference type="SMART" id="SM00482">
    <property type="entry name" value="POLAc"/>
    <property type="match status" value="1"/>
</dbReference>
<dbReference type="PANTHER" id="PTHR10133">
    <property type="entry name" value="DNA POLYMERASE I"/>
    <property type="match status" value="1"/>
</dbReference>
<keyword evidence="11 16" id="KW-0239">DNA-directed DNA polymerase</keyword>
<dbReference type="Proteomes" id="UP000230731">
    <property type="component" value="Unassembled WGS sequence"/>
</dbReference>
<dbReference type="GO" id="GO:0006302">
    <property type="term" value="P:double-strand break repair"/>
    <property type="evidence" value="ECO:0007669"/>
    <property type="project" value="TreeGrafter"/>
</dbReference>
<comment type="catalytic activity">
    <reaction evidence="14 16">
        <text>DNA(n) + a 2'-deoxyribonucleoside 5'-triphosphate = DNA(n+1) + diphosphate</text>
        <dbReference type="Rhea" id="RHEA:22508"/>
        <dbReference type="Rhea" id="RHEA-COMP:17339"/>
        <dbReference type="Rhea" id="RHEA-COMP:17340"/>
        <dbReference type="ChEBI" id="CHEBI:33019"/>
        <dbReference type="ChEBI" id="CHEBI:61560"/>
        <dbReference type="ChEBI" id="CHEBI:173112"/>
        <dbReference type="EC" id="2.7.7.7"/>
    </reaction>
</comment>
<dbReference type="InterPro" id="IPR001098">
    <property type="entry name" value="DNA-dir_DNA_pol_A_palm_dom"/>
</dbReference>
<dbReference type="Pfam" id="PF02739">
    <property type="entry name" value="5_3_exonuc_N"/>
    <property type="match status" value="1"/>
</dbReference>
<dbReference type="SMART" id="SM00279">
    <property type="entry name" value="HhH2"/>
    <property type="match status" value="1"/>
</dbReference>
<keyword evidence="4 16" id="KW-0808">Transferase</keyword>
<dbReference type="Gene3D" id="3.40.50.1010">
    <property type="entry name" value="5'-nuclease"/>
    <property type="match status" value="1"/>
</dbReference>
<dbReference type="GO" id="GO:0003677">
    <property type="term" value="F:DNA binding"/>
    <property type="evidence" value="ECO:0007669"/>
    <property type="project" value="UniProtKB-UniRule"/>
</dbReference>
<reference evidence="21" key="1">
    <citation type="submission" date="2017-09" db="EMBL/GenBank/DDBJ databases">
        <title>Depth-based differentiation of microbial function through sediment-hosted aquifers and enrichment of novel symbionts in the deep terrestrial subsurface.</title>
        <authorList>
            <person name="Probst A.J."/>
            <person name="Ladd B."/>
            <person name="Jarett J.K."/>
            <person name="Geller-Mcgrath D.E."/>
            <person name="Sieber C.M.K."/>
            <person name="Emerson J.B."/>
            <person name="Anantharaman K."/>
            <person name="Thomas B.C."/>
            <person name="Malmstrom R."/>
            <person name="Stieglmeier M."/>
            <person name="Klingl A."/>
            <person name="Woyke T."/>
            <person name="Ryan C.M."/>
            <person name="Banfield J.F."/>
        </authorList>
    </citation>
    <scope>NUCLEOTIDE SEQUENCE [LARGE SCALE GENOMIC DNA]</scope>
</reference>
<dbReference type="InterPro" id="IPR008918">
    <property type="entry name" value="HhH2"/>
</dbReference>
<dbReference type="SMART" id="SM00475">
    <property type="entry name" value="53EXOc"/>
    <property type="match status" value="1"/>
</dbReference>
<dbReference type="CDD" id="cd08637">
    <property type="entry name" value="DNA_pol_A_pol_I_C"/>
    <property type="match status" value="1"/>
</dbReference>
<evidence type="ECO:0000256" key="4">
    <source>
        <dbReference type="ARBA" id="ARBA00022679"/>
    </source>
</evidence>
<dbReference type="CDD" id="cd09859">
    <property type="entry name" value="PIN_53EXO"/>
    <property type="match status" value="1"/>
</dbReference>
<dbReference type="Gene3D" id="3.30.70.370">
    <property type="match status" value="1"/>
</dbReference>
<dbReference type="GO" id="GO:0006261">
    <property type="term" value="P:DNA-templated DNA replication"/>
    <property type="evidence" value="ECO:0007669"/>
    <property type="project" value="UniProtKB-UniRule"/>
</dbReference>
<evidence type="ECO:0000256" key="10">
    <source>
        <dbReference type="ARBA" id="ARBA00022839"/>
    </source>
</evidence>
<evidence type="ECO:0000313" key="20">
    <source>
        <dbReference type="EMBL" id="PIT97798.1"/>
    </source>
</evidence>
<dbReference type="PANTHER" id="PTHR10133:SF27">
    <property type="entry name" value="DNA POLYMERASE NU"/>
    <property type="match status" value="1"/>
</dbReference>
<dbReference type="InterPro" id="IPR002562">
    <property type="entry name" value="3'-5'_exonuclease_dom"/>
</dbReference>
<dbReference type="Pfam" id="PF01612">
    <property type="entry name" value="DNA_pol_A_exo1"/>
    <property type="match status" value="1"/>
</dbReference>
<keyword evidence="5 16" id="KW-0548">Nucleotidyltransferase</keyword>
<evidence type="ECO:0000259" key="17">
    <source>
        <dbReference type="SMART" id="SM00474"/>
    </source>
</evidence>
<keyword evidence="12 16" id="KW-0238">DNA-binding</keyword>
<comment type="function">
    <text evidence="16">In addition to polymerase activity, this DNA polymerase exhibits 3'-5' and 5'-3' exonuclease activity.</text>
</comment>
<dbReference type="SUPFAM" id="SSF53098">
    <property type="entry name" value="Ribonuclease H-like"/>
    <property type="match status" value="1"/>
</dbReference>
<keyword evidence="7" id="KW-0540">Nuclease</keyword>
<evidence type="ECO:0000256" key="5">
    <source>
        <dbReference type="ARBA" id="ARBA00022695"/>
    </source>
</evidence>
<gene>
    <name evidence="16" type="primary">polA</name>
    <name evidence="20" type="ORF">COT71_04220</name>
</gene>